<dbReference type="EMBL" id="JACHIF010000005">
    <property type="protein sequence ID" value="MBB5038506.1"/>
    <property type="molecule type" value="Genomic_DNA"/>
</dbReference>
<dbReference type="Gene3D" id="1.10.10.10">
    <property type="entry name" value="Winged helix-like DNA-binding domain superfamily/Winged helix DNA-binding domain"/>
    <property type="match status" value="1"/>
</dbReference>
<dbReference type="PANTHER" id="PTHR33204:SF29">
    <property type="entry name" value="TRANSCRIPTIONAL REGULATOR"/>
    <property type="match status" value="1"/>
</dbReference>
<reference evidence="5 6" key="1">
    <citation type="submission" date="2020-08" db="EMBL/GenBank/DDBJ databases">
        <title>Genomic Encyclopedia of Type Strains, Phase IV (KMG-IV): sequencing the most valuable type-strain genomes for metagenomic binning, comparative biology and taxonomic classification.</title>
        <authorList>
            <person name="Goeker M."/>
        </authorList>
    </citation>
    <scope>NUCLEOTIDE SEQUENCE [LARGE SCALE GENOMIC DNA]</scope>
    <source>
        <strain evidence="5 6">DSM 12251</strain>
    </source>
</reference>
<keyword evidence="2 5" id="KW-0238">DNA-binding</keyword>
<organism evidence="5 6">
    <name type="scientific">Prosthecobacter dejongeii</name>
    <dbReference type="NCBI Taxonomy" id="48465"/>
    <lineage>
        <taxon>Bacteria</taxon>
        <taxon>Pseudomonadati</taxon>
        <taxon>Verrucomicrobiota</taxon>
        <taxon>Verrucomicrobiia</taxon>
        <taxon>Verrucomicrobiales</taxon>
        <taxon>Verrucomicrobiaceae</taxon>
        <taxon>Prosthecobacter</taxon>
    </lineage>
</organism>
<gene>
    <name evidence="5" type="ORF">HNQ64_002769</name>
</gene>
<dbReference type="PANTHER" id="PTHR33204">
    <property type="entry name" value="TRANSCRIPTIONAL REGULATOR, MARR FAMILY"/>
    <property type="match status" value="1"/>
</dbReference>
<evidence type="ECO:0000256" key="1">
    <source>
        <dbReference type="ARBA" id="ARBA00023015"/>
    </source>
</evidence>
<dbReference type="Proteomes" id="UP000534294">
    <property type="component" value="Unassembled WGS sequence"/>
</dbReference>
<feature type="domain" description="HTH hxlR-type" evidence="4">
    <location>
        <begin position="8"/>
        <end position="107"/>
    </location>
</feature>
<sequence length="116" mass="13744">MKEPRVQCHVEELLRMIGGRWKVVLLRELDACPQRHGQLLRRLTGITQKMLTQRLREMEADGLIQRRDFQEGRVKLVEYSLTDWGRTVMVIVMDIHHWTVSHQEHFSARAEKVAVM</sequence>
<dbReference type="RefSeq" id="WP_184209402.1">
    <property type="nucleotide sequence ID" value="NZ_JACHIF010000005.1"/>
</dbReference>
<dbReference type="InterPro" id="IPR002577">
    <property type="entry name" value="HTH_HxlR"/>
</dbReference>
<evidence type="ECO:0000313" key="5">
    <source>
        <dbReference type="EMBL" id="MBB5038506.1"/>
    </source>
</evidence>
<dbReference type="GO" id="GO:0003677">
    <property type="term" value="F:DNA binding"/>
    <property type="evidence" value="ECO:0007669"/>
    <property type="project" value="UniProtKB-KW"/>
</dbReference>
<comment type="caution">
    <text evidence="5">The sequence shown here is derived from an EMBL/GenBank/DDBJ whole genome shotgun (WGS) entry which is preliminary data.</text>
</comment>
<keyword evidence="3" id="KW-0804">Transcription</keyword>
<evidence type="ECO:0000256" key="3">
    <source>
        <dbReference type="ARBA" id="ARBA00023163"/>
    </source>
</evidence>
<protein>
    <submittedName>
        <fullName evidence="5">DNA-binding HxlR family transcriptional regulator</fullName>
    </submittedName>
</protein>
<dbReference type="PROSITE" id="PS51118">
    <property type="entry name" value="HTH_HXLR"/>
    <property type="match status" value="1"/>
</dbReference>
<keyword evidence="6" id="KW-1185">Reference proteome</keyword>
<evidence type="ECO:0000256" key="2">
    <source>
        <dbReference type="ARBA" id="ARBA00023125"/>
    </source>
</evidence>
<proteinExistence type="predicted"/>
<dbReference type="InterPro" id="IPR036390">
    <property type="entry name" value="WH_DNA-bd_sf"/>
</dbReference>
<dbReference type="SUPFAM" id="SSF46785">
    <property type="entry name" value="Winged helix' DNA-binding domain"/>
    <property type="match status" value="1"/>
</dbReference>
<dbReference type="Pfam" id="PF01638">
    <property type="entry name" value="HxlR"/>
    <property type="match status" value="1"/>
</dbReference>
<evidence type="ECO:0000259" key="4">
    <source>
        <dbReference type="PROSITE" id="PS51118"/>
    </source>
</evidence>
<name>A0A7W7YLN0_9BACT</name>
<keyword evidence="1" id="KW-0805">Transcription regulation</keyword>
<dbReference type="InterPro" id="IPR036388">
    <property type="entry name" value="WH-like_DNA-bd_sf"/>
</dbReference>
<evidence type="ECO:0000313" key="6">
    <source>
        <dbReference type="Proteomes" id="UP000534294"/>
    </source>
</evidence>
<accession>A0A7W7YLN0</accession>
<dbReference type="AlphaFoldDB" id="A0A7W7YLN0"/>